<dbReference type="PANTHER" id="PTHR44688">
    <property type="entry name" value="DNA-BINDING TRANSCRIPTIONAL ACTIVATOR DEVR_DOSR"/>
    <property type="match status" value="1"/>
</dbReference>
<proteinExistence type="predicted"/>
<evidence type="ECO:0000256" key="1">
    <source>
        <dbReference type="ARBA" id="ARBA00023015"/>
    </source>
</evidence>
<dbReference type="Proteomes" id="UP001172778">
    <property type="component" value="Unassembled WGS sequence"/>
</dbReference>
<dbReference type="Gene3D" id="1.10.10.10">
    <property type="entry name" value="Winged helix-like DNA-binding domain superfamily/Winged helix DNA-binding domain"/>
    <property type="match status" value="1"/>
</dbReference>
<dbReference type="SMART" id="SM00421">
    <property type="entry name" value="HTH_LUXR"/>
    <property type="match status" value="1"/>
</dbReference>
<gene>
    <name evidence="5" type="ORF">PZA18_03405</name>
</gene>
<protein>
    <submittedName>
        <fullName evidence="5">Helix-turn-helix transcriptional regulator</fullName>
    </submittedName>
</protein>
<dbReference type="InterPro" id="IPR016032">
    <property type="entry name" value="Sig_transdc_resp-reg_C-effctor"/>
</dbReference>
<evidence type="ECO:0000313" key="5">
    <source>
        <dbReference type="EMBL" id="MDK2123097.1"/>
    </source>
</evidence>
<feature type="domain" description="HTH luxR-type" evidence="4">
    <location>
        <begin position="21"/>
        <end position="86"/>
    </location>
</feature>
<keyword evidence="2" id="KW-0238">DNA-binding</keyword>
<dbReference type="PRINTS" id="PR00038">
    <property type="entry name" value="HTHLUXR"/>
</dbReference>
<dbReference type="Pfam" id="PF00196">
    <property type="entry name" value="GerE"/>
    <property type="match status" value="1"/>
</dbReference>
<comment type="caution">
    <text evidence="5">The sequence shown here is derived from an EMBL/GenBank/DDBJ whole genome shotgun (WGS) entry which is preliminary data.</text>
</comment>
<name>A0ABT7DSP8_9NEIS</name>
<organism evidence="5 6">
    <name type="scientific">Parachitinimonas caeni</name>
    <dbReference type="NCBI Taxonomy" id="3031301"/>
    <lineage>
        <taxon>Bacteria</taxon>
        <taxon>Pseudomonadati</taxon>
        <taxon>Pseudomonadota</taxon>
        <taxon>Betaproteobacteria</taxon>
        <taxon>Neisseriales</taxon>
        <taxon>Chitinibacteraceae</taxon>
        <taxon>Parachitinimonas</taxon>
    </lineage>
</organism>
<dbReference type="EMBL" id="JARRAF010000003">
    <property type="protein sequence ID" value="MDK2123097.1"/>
    <property type="molecule type" value="Genomic_DNA"/>
</dbReference>
<dbReference type="PROSITE" id="PS50043">
    <property type="entry name" value="HTH_LUXR_2"/>
    <property type="match status" value="1"/>
</dbReference>
<dbReference type="CDD" id="cd06170">
    <property type="entry name" value="LuxR_C_like"/>
    <property type="match status" value="1"/>
</dbReference>
<keyword evidence="6" id="KW-1185">Reference proteome</keyword>
<keyword evidence="1" id="KW-0805">Transcription regulation</keyword>
<dbReference type="InterPro" id="IPR000792">
    <property type="entry name" value="Tscrpt_reg_LuxR_C"/>
</dbReference>
<dbReference type="InterPro" id="IPR036388">
    <property type="entry name" value="WH-like_DNA-bd_sf"/>
</dbReference>
<accession>A0ABT7DSP8</accession>
<dbReference type="RefSeq" id="WP_284099386.1">
    <property type="nucleotide sequence ID" value="NZ_JARRAF010000003.1"/>
</dbReference>
<dbReference type="PANTHER" id="PTHR44688:SF16">
    <property type="entry name" value="DNA-BINDING TRANSCRIPTIONAL ACTIVATOR DEVR_DOSR"/>
    <property type="match status" value="1"/>
</dbReference>
<reference evidence="5" key="1">
    <citation type="submission" date="2023-03" db="EMBL/GenBank/DDBJ databases">
        <title>Chitinimonas shenzhenensis gen. nov., sp. nov., a novel member of family Burkholderiaceae isolated from activated sludge collected in Shen Zhen, China.</title>
        <authorList>
            <person name="Wang X."/>
        </authorList>
    </citation>
    <scope>NUCLEOTIDE SEQUENCE</scope>
    <source>
        <strain evidence="5">DQS-5</strain>
    </source>
</reference>
<sequence>MSDQFGAGTLAAHTPAKNRRLPRVGAALTPAELRVMQLAIGGHSTPEIAGSLGKSEKTIKTQLSSIYRKLGAANRAHAVAIYLDKLHRSVDRQPS</sequence>
<evidence type="ECO:0000256" key="3">
    <source>
        <dbReference type="ARBA" id="ARBA00023163"/>
    </source>
</evidence>
<evidence type="ECO:0000259" key="4">
    <source>
        <dbReference type="PROSITE" id="PS50043"/>
    </source>
</evidence>
<keyword evidence="3" id="KW-0804">Transcription</keyword>
<dbReference type="SUPFAM" id="SSF46894">
    <property type="entry name" value="C-terminal effector domain of the bipartite response regulators"/>
    <property type="match status" value="1"/>
</dbReference>
<evidence type="ECO:0000256" key="2">
    <source>
        <dbReference type="ARBA" id="ARBA00023125"/>
    </source>
</evidence>
<evidence type="ECO:0000313" key="6">
    <source>
        <dbReference type="Proteomes" id="UP001172778"/>
    </source>
</evidence>